<proteinExistence type="predicted"/>
<accession>A0A7C4LMM2</accession>
<dbReference type="AlphaFoldDB" id="A0A7C4LMM2"/>
<dbReference type="InterPro" id="IPR028098">
    <property type="entry name" value="Glyco_trans_4-like_N"/>
</dbReference>
<dbReference type="GO" id="GO:0016757">
    <property type="term" value="F:glycosyltransferase activity"/>
    <property type="evidence" value="ECO:0007669"/>
    <property type="project" value="UniProtKB-ARBA"/>
</dbReference>
<name>A0A7C4LMM2_9PLAN</name>
<dbReference type="EMBL" id="DSVQ01000016">
    <property type="protein sequence ID" value="HGT40414.1"/>
    <property type="molecule type" value="Genomic_DNA"/>
</dbReference>
<feature type="domain" description="Glycosyltransferase subfamily 4-like N-terminal" evidence="1">
    <location>
        <begin position="33"/>
        <end position="186"/>
    </location>
</feature>
<dbReference type="PANTHER" id="PTHR12526">
    <property type="entry name" value="GLYCOSYLTRANSFERASE"/>
    <property type="match status" value="1"/>
</dbReference>
<dbReference type="Gene3D" id="3.40.50.2000">
    <property type="entry name" value="Glycogen Phosphorylase B"/>
    <property type="match status" value="2"/>
</dbReference>
<keyword evidence="2" id="KW-0808">Transferase</keyword>
<evidence type="ECO:0000313" key="2">
    <source>
        <dbReference type="EMBL" id="HGT40414.1"/>
    </source>
</evidence>
<comment type="caution">
    <text evidence="2">The sequence shown here is derived from an EMBL/GenBank/DDBJ whole genome shotgun (WGS) entry which is preliminary data.</text>
</comment>
<dbReference type="PANTHER" id="PTHR12526:SF630">
    <property type="entry name" value="GLYCOSYLTRANSFERASE"/>
    <property type="match status" value="1"/>
</dbReference>
<reference evidence="2" key="1">
    <citation type="journal article" date="2020" name="mSystems">
        <title>Genome- and Community-Level Interaction Insights into Carbon Utilization and Element Cycling Functions of Hydrothermarchaeota in Hydrothermal Sediment.</title>
        <authorList>
            <person name="Zhou Z."/>
            <person name="Liu Y."/>
            <person name="Xu W."/>
            <person name="Pan J."/>
            <person name="Luo Z.H."/>
            <person name="Li M."/>
        </authorList>
    </citation>
    <scope>NUCLEOTIDE SEQUENCE [LARGE SCALE GENOMIC DNA]</scope>
    <source>
        <strain evidence="2">SpSt-508</strain>
    </source>
</reference>
<dbReference type="SUPFAM" id="SSF53756">
    <property type="entry name" value="UDP-Glycosyltransferase/glycogen phosphorylase"/>
    <property type="match status" value="1"/>
</dbReference>
<evidence type="ECO:0000259" key="1">
    <source>
        <dbReference type="Pfam" id="PF13439"/>
    </source>
</evidence>
<gene>
    <name evidence="2" type="ORF">ENS64_14305</name>
</gene>
<dbReference type="Pfam" id="PF13439">
    <property type="entry name" value="Glyco_transf_4"/>
    <property type="match status" value="1"/>
</dbReference>
<sequence>MVSATLDRSAARSAPNESRPLRLCHVSLTLKTGGLERILCDLARFHDRRAFQPTFLALREVGFFAEQIRAAGCDVVQLRERGRLSELRAMCRFFRQGRFDIVHLHNTYPHIYGSLAARWAKVPVVVSTRHGQRAGHRWHATWQYACAARLVDRVIAVSDDAARLCVAVDGLPPGKVCRIWNGIDCEAFAYQGPVAAPVAISVARLSPEKDFATLLQGIGLAALHVPALRLRIVGDGPERAALERLAGTLGLGERVEFLGERQDVAALLGEAAFFVSTSLTEGISLTLLEAMAVGLPVIATSVGGNPEVVVEGVTGHLCPPRAPQAFADAVVRLCRAPERWAEYGRAGRERVRSCFDVRRLVAEYEDLYHRLVAEQSSNRLRGRSLCDT</sequence>
<protein>
    <submittedName>
        <fullName evidence="2">Glycosyltransferase</fullName>
    </submittedName>
</protein>
<organism evidence="2">
    <name type="scientific">Schlesneria paludicola</name>
    <dbReference type="NCBI Taxonomy" id="360056"/>
    <lineage>
        <taxon>Bacteria</taxon>
        <taxon>Pseudomonadati</taxon>
        <taxon>Planctomycetota</taxon>
        <taxon>Planctomycetia</taxon>
        <taxon>Planctomycetales</taxon>
        <taxon>Planctomycetaceae</taxon>
        <taxon>Schlesneria</taxon>
    </lineage>
</organism>
<dbReference type="Pfam" id="PF13692">
    <property type="entry name" value="Glyco_trans_1_4"/>
    <property type="match status" value="1"/>
</dbReference>